<evidence type="ECO:0000313" key="1">
    <source>
        <dbReference type="EMBL" id="MVW75464.1"/>
    </source>
</evidence>
<accession>A0A6I4KTT9</accession>
<protein>
    <submittedName>
        <fullName evidence="1">Uncharacterized protein</fullName>
    </submittedName>
</protein>
<comment type="caution">
    <text evidence="1">The sequence shown here is derived from an EMBL/GenBank/DDBJ whole genome shotgun (WGS) entry which is preliminary data.</text>
</comment>
<reference evidence="1 2" key="1">
    <citation type="submission" date="2019-11" db="EMBL/GenBank/DDBJ databases">
        <title>Pseudomonas flavidum sp. nov., isolated from Baiyang Lake.</title>
        <authorList>
            <person name="Zhao Y."/>
        </authorList>
    </citation>
    <scope>NUCLEOTIDE SEQUENCE [LARGE SCALE GENOMIC DNA]</scope>
    <source>
        <strain evidence="2">R-22-3 w-18</strain>
    </source>
</reference>
<dbReference type="AlphaFoldDB" id="A0A6I4KTT9"/>
<name>A0A6I4KTT9_9PSED</name>
<dbReference type="Pfam" id="PF11739">
    <property type="entry name" value="YdbH-like"/>
    <property type="match status" value="1"/>
</dbReference>
<dbReference type="EMBL" id="WKJZ01000001">
    <property type="protein sequence ID" value="MVW75464.1"/>
    <property type="molecule type" value="Genomic_DNA"/>
</dbReference>
<proteinExistence type="predicted"/>
<dbReference type="Proteomes" id="UP000429555">
    <property type="component" value="Unassembled WGS sequence"/>
</dbReference>
<keyword evidence="2" id="KW-1185">Reference proteome</keyword>
<dbReference type="InterPro" id="IPR021730">
    <property type="entry name" value="YdbH"/>
</dbReference>
<sequence length="867" mass="94218">MPMIGRRSWLPFVLVLLCALALGSYGYFSVQRQLQQYGIDVQQFQGLGLSARGIDLRALSLAQGDSQLHLQGLHLPWSGLSLDAPYAQQLQINQLHLQLQAPVNAAEASAPATGLHELLDSLALLPEQLQIQQLQLDLPCPRGRCSLQGDLHLQRQAAGTDQRLAIRLNLTPATGPALNTQLQLNGTAHDTTLQFELAVAGQPQLQLHSQLTQNRQGSQWQGRLSAPELSAADALQTWLGQWLPEDLPVLPRAPGAARLSADWQLHLPPGPLDAAMLSQARGRFSASAELPEAWPVPGLGQLQGRLNLALLNSQGPWLAEALDGQLQLDQPSAQLLAQLPAELRPERLLLRLQAGQAPSDLRSELQGRALPLTFSLEGQGPAPFQLQGQLALANTAPWSLQWQQTRLQAKTPSLTLADLQLKRLELQLSLDGYADAQQLSLQVASDSQLRLGQLQYADSRLQQLRASSSGLQLSLAYPADAPLDWQLQGPLSLTLDSLQQPQLKPQRWTLQGRLQATGQQQRLSGKLGNAAGLALDLELQHTAASGLQLDARLAEIFLRGGNPLQQSLSAWPPLLSLNNGRLSGQASLRLPPGAHLPVMTGQVEAKGLAGIYDRSELSGLDLRLQLRSDGRQLALELDELHLAEINPGLPIGPLQLRGRYQAATAQPDKGLLQIDQAHTALLGGQVLLAPGQWNLADEALLLPLEVQGVELEQLFILYPTEGLAGSGSLDGQLPLRIDASGASISQGQLSARQPGGRLQFQSERIRALGQSNPAMQLVTQSLEDFRYQVLSSQLDYDQQGKLNLAMRLEGQNPAIEQGRPIHFSINLEEDIPSLLASLQLTDKVNEVIRQRVQQRMLQRQNTLPSAP</sequence>
<evidence type="ECO:0000313" key="2">
    <source>
        <dbReference type="Proteomes" id="UP000429555"/>
    </source>
</evidence>
<gene>
    <name evidence="1" type="ORF">GJV18_09055</name>
</gene>
<organism evidence="1 2">
    <name type="scientific">Pseudomonas xionganensis</name>
    <dbReference type="NCBI Taxonomy" id="2654845"/>
    <lineage>
        <taxon>Bacteria</taxon>
        <taxon>Pseudomonadati</taxon>
        <taxon>Pseudomonadota</taxon>
        <taxon>Gammaproteobacteria</taxon>
        <taxon>Pseudomonadales</taxon>
        <taxon>Pseudomonadaceae</taxon>
        <taxon>Pseudomonas</taxon>
    </lineage>
</organism>